<sequence>MSSAGIQRHGPRTLAVSQRISGRGGKATARFVGRRLLFARVQKNGGVLTYVYRVTKYDPADRDEYGHYVGTEDIVSDHGEVEAASLQAVAEFARDTAVDHLAVREPGVPSLAHFGVESAMDCFGLDGLFPDDLAGFYDGAEVALDVALELVRIMLRGSGAWCRLEVEDTFAVHVGWDQYLYISSSRPCEKALARARGLGLFPERIAVSPYAFEDEEEGVQRPADDEFWFDLLRAVATGRAGILEETYLDGASRWHLLTREAIEAVRAGLAPRARLEVWPPLSGDIDAVLGNLPEDGLVEGVWQDKNGHIHSAIADEDEFPELSALISSASGAALLSVYAGERAPLCTAVMPDNDGVLRARWRTEPTPNDQDWALRHSQA</sequence>
<proteinExistence type="predicted"/>
<dbReference type="EMBL" id="CP146022">
    <property type="protein sequence ID" value="WWQ61916.1"/>
    <property type="molecule type" value="Genomic_DNA"/>
</dbReference>
<evidence type="ECO:0000313" key="1">
    <source>
        <dbReference type="EMBL" id="WWQ61916.1"/>
    </source>
</evidence>
<accession>A0ACD5A425</accession>
<keyword evidence="2" id="KW-1185">Reference proteome</keyword>
<protein>
    <submittedName>
        <fullName evidence="1">RNA-binding protein</fullName>
    </submittedName>
</protein>
<gene>
    <name evidence="1" type="ORF">V2W30_00020</name>
</gene>
<reference evidence="1" key="1">
    <citation type="journal article" date="2025" name="Int. J. Syst. Evol. Microbiol.">
        <title>Streptomyces citrinus sp. nov., with yellow diffusible pigment.</title>
        <authorList>
            <person name="He Y."/>
            <person name="Yang E."/>
            <person name="Xu J."/>
            <person name="Sun Y."/>
            <person name="Sun L."/>
        </authorList>
    </citation>
    <scope>NUCLEOTIDE SEQUENCE</scope>
    <source>
        <strain evidence="1">Q6</strain>
    </source>
</reference>
<dbReference type="Proteomes" id="UP001432251">
    <property type="component" value="Chromosome"/>
</dbReference>
<evidence type="ECO:0000313" key="2">
    <source>
        <dbReference type="Proteomes" id="UP001432251"/>
    </source>
</evidence>
<organism evidence="1 2">
    <name type="scientific">Streptomyces citrinus</name>
    <dbReference type="NCBI Taxonomy" id="3118173"/>
    <lineage>
        <taxon>Bacteria</taxon>
        <taxon>Bacillati</taxon>
        <taxon>Actinomycetota</taxon>
        <taxon>Actinomycetes</taxon>
        <taxon>Kitasatosporales</taxon>
        <taxon>Streptomycetaceae</taxon>
        <taxon>Streptomyces</taxon>
    </lineage>
</organism>
<name>A0ACD5A425_9ACTN</name>